<dbReference type="RefSeq" id="XP_001218075.1">
    <property type="nucleotide sequence ID" value="XM_001218074.1"/>
</dbReference>
<organism evidence="2 3">
    <name type="scientific">Aspergillus terreus (strain NIH 2624 / FGSC A1156)</name>
    <dbReference type="NCBI Taxonomy" id="341663"/>
    <lineage>
        <taxon>Eukaryota</taxon>
        <taxon>Fungi</taxon>
        <taxon>Dikarya</taxon>
        <taxon>Ascomycota</taxon>
        <taxon>Pezizomycotina</taxon>
        <taxon>Eurotiomycetes</taxon>
        <taxon>Eurotiomycetidae</taxon>
        <taxon>Eurotiales</taxon>
        <taxon>Aspergillaceae</taxon>
        <taxon>Aspergillus</taxon>
        <taxon>Aspergillus subgen. Circumdati</taxon>
    </lineage>
</organism>
<dbReference type="EMBL" id="CH476607">
    <property type="protein sequence ID" value="EAU30590.1"/>
    <property type="molecule type" value="Genomic_DNA"/>
</dbReference>
<evidence type="ECO:0000313" key="3">
    <source>
        <dbReference type="Proteomes" id="UP000007963"/>
    </source>
</evidence>
<dbReference type="Proteomes" id="UP000007963">
    <property type="component" value="Unassembled WGS sequence"/>
</dbReference>
<dbReference type="AlphaFoldDB" id="Q0CA31"/>
<protein>
    <submittedName>
        <fullName evidence="2">RING-box protein pip1</fullName>
    </submittedName>
</protein>
<dbReference type="GeneID" id="4353670"/>
<feature type="compositionally biased region" description="Low complexity" evidence="1">
    <location>
        <begin position="9"/>
        <end position="26"/>
    </location>
</feature>
<dbReference type="VEuPathDB" id="FungiDB:ATEG_09453"/>
<reference evidence="3" key="1">
    <citation type="submission" date="2005-09" db="EMBL/GenBank/DDBJ databases">
        <title>Annotation of the Aspergillus terreus NIH2624 genome.</title>
        <authorList>
            <person name="Birren B.W."/>
            <person name="Lander E.S."/>
            <person name="Galagan J.E."/>
            <person name="Nusbaum C."/>
            <person name="Devon K."/>
            <person name="Henn M."/>
            <person name="Ma L.-J."/>
            <person name="Jaffe D.B."/>
            <person name="Butler J."/>
            <person name="Alvarez P."/>
            <person name="Gnerre S."/>
            <person name="Grabherr M."/>
            <person name="Kleber M."/>
            <person name="Mauceli E.W."/>
            <person name="Brockman W."/>
            <person name="Rounsley S."/>
            <person name="Young S.K."/>
            <person name="LaButti K."/>
            <person name="Pushparaj V."/>
            <person name="DeCaprio D."/>
            <person name="Crawford M."/>
            <person name="Koehrsen M."/>
            <person name="Engels R."/>
            <person name="Montgomery P."/>
            <person name="Pearson M."/>
            <person name="Howarth C."/>
            <person name="Larson L."/>
            <person name="Luoma S."/>
            <person name="White J."/>
            <person name="Alvarado L."/>
            <person name="Kodira C.D."/>
            <person name="Zeng Q."/>
            <person name="Oleary S."/>
            <person name="Yandava C."/>
            <person name="Denning D.W."/>
            <person name="Nierman W.C."/>
            <person name="Milne T."/>
            <person name="Madden K."/>
        </authorList>
    </citation>
    <scope>NUCLEOTIDE SEQUENCE [LARGE SCALE GENOMIC DNA]</scope>
    <source>
        <strain evidence="3">NIH 2624 / FGSC A1156</strain>
    </source>
</reference>
<gene>
    <name evidence="2" type="ORF">ATEG_09453</name>
</gene>
<accession>Q0CA31</accession>
<evidence type="ECO:0000313" key="2">
    <source>
        <dbReference type="EMBL" id="EAU30590.1"/>
    </source>
</evidence>
<name>Q0CA31_ASPTN</name>
<dbReference type="HOGENOM" id="CLU_2589323_0_0_1"/>
<proteinExistence type="predicted"/>
<sequence length="80" mass="8840">MADVEMKEAAAASSSKAKGTKSSEGASDGKKKFEVKKVTILRSIHSHLEGTPRANLNFRLVERCGFVGLGYRRRQLRHLP</sequence>
<evidence type="ECO:0000256" key="1">
    <source>
        <dbReference type="SAM" id="MobiDB-lite"/>
    </source>
</evidence>
<feature type="region of interest" description="Disordered" evidence="1">
    <location>
        <begin position="1"/>
        <end position="31"/>
    </location>
</feature>